<evidence type="ECO:0000256" key="1">
    <source>
        <dbReference type="SAM" id="MobiDB-lite"/>
    </source>
</evidence>
<evidence type="ECO:0000313" key="2">
    <source>
        <dbReference type="EMBL" id="KJE77233.1"/>
    </source>
</evidence>
<evidence type="ECO:0000313" key="3">
    <source>
        <dbReference type="Proteomes" id="UP000032336"/>
    </source>
</evidence>
<gene>
    <name evidence="2" type="ORF">FEAC_09450</name>
</gene>
<dbReference type="Proteomes" id="UP000032336">
    <property type="component" value="Unassembled WGS sequence"/>
</dbReference>
<dbReference type="PROSITE" id="PS51318">
    <property type="entry name" value="TAT"/>
    <property type="match status" value="1"/>
</dbReference>
<dbReference type="EMBL" id="JXUW01000006">
    <property type="protein sequence ID" value="KJE77233.1"/>
    <property type="molecule type" value="Genomic_DNA"/>
</dbReference>
<protein>
    <submittedName>
        <fullName evidence="2">Uncharacterized protein</fullName>
    </submittedName>
</protein>
<accession>A0A0D8FVC6</accession>
<keyword evidence="3" id="KW-1185">Reference proteome</keyword>
<feature type="region of interest" description="Disordered" evidence="1">
    <location>
        <begin position="65"/>
        <end position="86"/>
    </location>
</feature>
<comment type="caution">
    <text evidence="2">The sequence shown here is derived from an EMBL/GenBank/DDBJ whole genome shotgun (WGS) entry which is preliminary data.</text>
</comment>
<sequence>MISSGSDNRKKKATRRQVLSLAGGATLALGTLGMMTFGAAAAAYAQAPAQTTTLSGNITIGSPSATPALPTLNQSNAAPGATNNDLSFTTTAPVSVSIPSTDTTGSPSVAAELKLSGPYSLAPNAVAEVIDTQTKTVLGSLTTTGDQSNLTANTATVSSTDVYAPNSTDVINKGDTLTVIIDNVVNSTTPPLSGDVSLTLGTMVSGSYYSAGTAALTASATVKSPVTPTLSLSPANNPGQLTNLTYTFQVLNPIASTDTFTVDLADTPLSGSVGYPTPNTSDVTLSVNGTSETSNVSAATGSVTTGGRLPLVLTVNSGTLASGVYTLSVPIHGSAAATADSGIENVTAQYVGSATPTGSLGGAAFVTGSTPAAWGYPLDLTSVSASDPYASASSTVTIDFTSLSSTDVPLTVAGLGLSGNAGTQLATLTDTTTGADLGAVVFSGSTDASQASVGLTSGDAYSLTFTNLPLPSASTTVSISNEFAPPVSTTLNLGPVSATQMQVSASTTSTDTTSNWTLSGIEAATSFASGNTLQISQAITGTAGTGYSYMPTASGAYKVVDLSNSADTQTPSSVSVSGGTVTLTLASAIPSGDVLELTITGVVNNPVASTATVSLSATTSGDYLETAQLTAPSAASSKANGSIANASGALYEWAGGYAFHLPTVADAGKIEASKSWPTQQKVSVPSTSIFASGDALTMGTLVQGVQSGTVLAPIYVVGSNGDLYHIASPTAFYGGGYSTKNVVEIPQSDLAMMTMASSGSATPSAASVHSDGSFWQASGSTSIYEWVGGVAVHIASPTDLVSIAHSMGETLMASWPQVSASSVPTSEMAPSVPMMGTLVKVLDGSSAGSMYVSTGTALVPISAAQVSSLGYPGSDVLEVSTLAGIPVL</sequence>
<dbReference type="RefSeq" id="WP_052565574.1">
    <property type="nucleotide sequence ID" value="NZ_JXUW01000006.1"/>
</dbReference>
<dbReference type="PATRIC" id="fig|1121877.4.peg.1018"/>
<proteinExistence type="predicted"/>
<reference evidence="2 3" key="1">
    <citation type="submission" date="2015-01" db="EMBL/GenBank/DDBJ databases">
        <title>Draft genome of the acidophilic iron oxidizer Ferrimicrobium acidiphilum strain T23.</title>
        <authorList>
            <person name="Poehlein A."/>
            <person name="Eisen S."/>
            <person name="Schloemann M."/>
            <person name="Johnson B.D."/>
            <person name="Daniel R."/>
            <person name="Muehling M."/>
        </authorList>
    </citation>
    <scope>NUCLEOTIDE SEQUENCE [LARGE SCALE GENOMIC DNA]</scope>
    <source>
        <strain evidence="2 3">T23</strain>
    </source>
</reference>
<dbReference type="GeneID" id="78372212"/>
<dbReference type="InterPro" id="IPR006311">
    <property type="entry name" value="TAT_signal"/>
</dbReference>
<organism evidence="2 3">
    <name type="scientific">Ferrimicrobium acidiphilum DSM 19497</name>
    <dbReference type="NCBI Taxonomy" id="1121877"/>
    <lineage>
        <taxon>Bacteria</taxon>
        <taxon>Bacillati</taxon>
        <taxon>Actinomycetota</taxon>
        <taxon>Acidimicrobiia</taxon>
        <taxon>Acidimicrobiales</taxon>
        <taxon>Acidimicrobiaceae</taxon>
        <taxon>Ferrimicrobium</taxon>
    </lineage>
</organism>
<dbReference type="AlphaFoldDB" id="A0A0D8FVC6"/>
<name>A0A0D8FVC6_9ACTN</name>